<evidence type="ECO:0000313" key="11">
    <source>
        <dbReference type="Proteomes" id="UP000471381"/>
    </source>
</evidence>
<evidence type="ECO:0000256" key="7">
    <source>
        <dbReference type="ARBA" id="ARBA00022679"/>
    </source>
</evidence>
<dbReference type="EC" id="2.1.1.67" evidence="4 9"/>
<dbReference type="SUPFAM" id="SSF53335">
    <property type="entry name" value="S-adenosyl-L-methionine-dependent methyltransferases"/>
    <property type="match status" value="1"/>
</dbReference>
<dbReference type="GO" id="GO:0008119">
    <property type="term" value="F:thiopurine S-methyltransferase activity"/>
    <property type="evidence" value="ECO:0007669"/>
    <property type="project" value="UniProtKB-UniRule"/>
</dbReference>
<evidence type="ECO:0000256" key="8">
    <source>
        <dbReference type="ARBA" id="ARBA00022691"/>
    </source>
</evidence>
<dbReference type="RefSeq" id="WP_163105618.1">
    <property type="nucleotide sequence ID" value="NZ_JAAAWO010000003.1"/>
</dbReference>
<dbReference type="PROSITE" id="PS51585">
    <property type="entry name" value="SAM_MT_TPMT"/>
    <property type="match status" value="1"/>
</dbReference>
<comment type="catalytic activity">
    <reaction evidence="1 9">
        <text>S-adenosyl-L-methionine + a thiopurine = S-adenosyl-L-homocysteine + a thiopurine S-methylether.</text>
        <dbReference type="EC" id="2.1.1.67"/>
    </reaction>
</comment>
<dbReference type="Gene3D" id="3.40.50.150">
    <property type="entry name" value="Vaccinia Virus protein VP39"/>
    <property type="match status" value="1"/>
</dbReference>
<comment type="subcellular location">
    <subcellularLocation>
        <location evidence="2 9">Cytoplasm</location>
    </subcellularLocation>
</comment>
<keyword evidence="7 9" id="KW-0808">Transferase</keyword>
<evidence type="ECO:0000256" key="2">
    <source>
        <dbReference type="ARBA" id="ARBA00004496"/>
    </source>
</evidence>
<comment type="similarity">
    <text evidence="3 9">Belongs to the class I-like SAM-binding methyltransferase superfamily. TPMT family.</text>
</comment>
<evidence type="ECO:0000256" key="4">
    <source>
        <dbReference type="ARBA" id="ARBA00011905"/>
    </source>
</evidence>
<dbReference type="GO" id="GO:0010038">
    <property type="term" value="P:response to metal ion"/>
    <property type="evidence" value="ECO:0007669"/>
    <property type="project" value="InterPro"/>
</dbReference>
<keyword evidence="5 9" id="KW-0963">Cytoplasm</keyword>
<evidence type="ECO:0000256" key="5">
    <source>
        <dbReference type="ARBA" id="ARBA00022490"/>
    </source>
</evidence>
<accession>A0A6N9TK58</accession>
<evidence type="ECO:0000313" key="10">
    <source>
        <dbReference type="EMBL" id="NDW15068.1"/>
    </source>
</evidence>
<keyword evidence="6 9" id="KW-0489">Methyltransferase</keyword>
<dbReference type="PIRSF" id="PIRSF023956">
    <property type="entry name" value="Thiopurine_S-methyltransferase"/>
    <property type="match status" value="1"/>
</dbReference>
<evidence type="ECO:0000256" key="6">
    <source>
        <dbReference type="ARBA" id="ARBA00022603"/>
    </source>
</evidence>
<evidence type="ECO:0000256" key="9">
    <source>
        <dbReference type="HAMAP-Rule" id="MF_00812"/>
    </source>
</evidence>
<feature type="binding site" evidence="9">
    <location>
        <position position="10"/>
    </location>
    <ligand>
        <name>S-adenosyl-L-methionine</name>
        <dbReference type="ChEBI" id="CHEBI:59789"/>
    </ligand>
</feature>
<dbReference type="EMBL" id="JAAAWO010000003">
    <property type="protein sequence ID" value="NDW15068.1"/>
    <property type="molecule type" value="Genomic_DNA"/>
</dbReference>
<dbReference type="HAMAP" id="MF_00812">
    <property type="entry name" value="Thiopur_methtran"/>
    <property type="match status" value="1"/>
</dbReference>
<keyword evidence="11" id="KW-1185">Reference proteome</keyword>
<dbReference type="InterPro" id="IPR025835">
    <property type="entry name" value="Thiopurine_S-MeTrfase"/>
</dbReference>
<proteinExistence type="inferred from homology"/>
<comment type="caution">
    <text evidence="10">The sequence shown here is derived from an EMBL/GenBank/DDBJ whole genome shotgun (WGS) entry which is preliminary data.</text>
</comment>
<feature type="binding site" evidence="9">
    <location>
        <position position="50"/>
    </location>
    <ligand>
        <name>S-adenosyl-L-methionine</name>
        <dbReference type="ChEBI" id="CHEBI:59789"/>
    </ligand>
</feature>
<dbReference type="Pfam" id="PF05724">
    <property type="entry name" value="TPMT"/>
    <property type="match status" value="1"/>
</dbReference>
<protein>
    <recommendedName>
        <fullName evidence="4 9">Thiopurine S-methyltransferase</fullName>
        <ecNumber evidence="4 9">2.1.1.67</ecNumber>
    </recommendedName>
    <alternativeName>
        <fullName evidence="9">Thiopurine methyltransferase</fullName>
    </alternativeName>
</protein>
<keyword evidence="8 9" id="KW-0949">S-adenosyl-L-methionine</keyword>
<evidence type="ECO:0000256" key="1">
    <source>
        <dbReference type="ARBA" id="ARBA00000903"/>
    </source>
</evidence>
<reference evidence="10 11" key="1">
    <citation type="submission" date="2020-01" db="EMBL/GenBank/DDBJ databases">
        <title>Genomes of bacteria type strains.</title>
        <authorList>
            <person name="Chen J."/>
            <person name="Zhu S."/>
            <person name="Yang J."/>
        </authorList>
    </citation>
    <scope>NUCLEOTIDE SEQUENCE [LARGE SCALE GENOMIC DNA]</scope>
    <source>
        <strain evidence="10 11">LMG 24078</strain>
    </source>
</reference>
<dbReference type="InterPro" id="IPR022474">
    <property type="entry name" value="Thiopur_S-MeTfrase_Se/Te_detox"/>
</dbReference>
<dbReference type="InterPro" id="IPR008854">
    <property type="entry name" value="TPMT"/>
</dbReference>
<dbReference type="Proteomes" id="UP000471381">
    <property type="component" value="Unassembled WGS sequence"/>
</dbReference>
<organism evidence="10 11">
    <name type="scientific">Alteromonas genovensis</name>
    <dbReference type="NCBI Taxonomy" id="471225"/>
    <lineage>
        <taxon>Bacteria</taxon>
        <taxon>Pseudomonadati</taxon>
        <taxon>Pseudomonadota</taxon>
        <taxon>Gammaproteobacteria</taxon>
        <taxon>Alteromonadales</taxon>
        <taxon>Alteromonadaceae</taxon>
        <taxon>Alteromonas/Salinimonas group</taxon>
        <taxon>Alteromonas</taxon>
    </lineage>
</organism>
<dbReference type="PANTHER" id="PTHR10259:SF11">
    <property type="entry name" value="THIOPURINE S-METHYLTRANSFERASE"/>
    <property type="match status" value="1"/>
</dbReference>
<dbReference type="InterPro" id="IPR029063">
    <property type="entry name" value="SAM-dependent_MTases_sf"/>
</dbReference>
<dbReference type="GO" id="GO:0032259">
    <property type="term" value="P:methylation"/>
    <property type="evidence" value="ECO:0007669"/>
    <property type="project" value="UniProtKB-KW"/>
</dbReference>
<feature type="binding site" evidence="9">
    <location>
        <position position="71"/>
    </location>
    <ligand>
        <name>S-adenosyl-L-methionine</name>
        <dbReference type="ChEBI" id="CHEBI:59789"/>
    </ligand>
</feature>
<dbReference type="AlphaFoldDB" id="A0A6N9TK58"/>
<dbReference type="GO" id="GO:0005737">
    <property type="term" value="C:cytoplasm"/>
    <property type="evidence" value="ECO:0007669"/>
    <property type="project" value="UniProtKB-SubCell"/>
</dbReference>
<evidence type="ECO:0000256" key="3">
    <source>
        <dbReference type="ARBA" id="ARBA00008145"/>
    </source>
</evidence>
<gene>
    <name evidence="10" type="primary">tmpT</name>
    <name evidence="9" type="synonym">tpm</name>
    <name evidence="10" type="ORF">GTQ48_05965</name>
</gene>
<feature type="binding site" evidence="9">
    <location>
        <position position="128"/>
    </location>
    <ligand>
        <name>S-adenosyl-L-methionine</name>
        <dbReference type="ChEBI" id="CHEBI:59789"/>
    </ligand>
</feature>
<dbReference type="FunFam" id="3.40.50.150:FF:000101">
    <property type="entry name" value="Thiopurine S-methyltransferase"/>
    <property type="match status" value="1"/>
</dbReference>
<sequence length="216" mass="23995">MEHSFWHSKWHNNEIGFHEPTGNALLVKYSDVLLGPNGDEASQKRIFVPLCGKTRDIAWLLSKGCQVAGAELSEVAITQLFDDLDITPTVKSSSKGKVYSAPNLTIFVGDIFSLRRDDIGKVTGVYDRAALVALPDDLRRKYANHLVDITHNAPQLVITFDYDQSELPGPPFCVNDEMVADLYASNYSILQLERSNVEGGLKRKVKADSLVFKLSL</sequence>
<name>A0A6N9TK58_9ALTE</name>
<dbReference type="NCBIfam" id="TIGR03840">
    <property type="entry name" value="TMPT_Se_Te"/>
    <property type="match status" value="1"/>
</dbReference>
<dbReference type="PANTHER" id="PTHR10259">
    <property type="entry name" value="THIOPURINE S-METHYLTRANSFERASE"/>
    <property type="match status" value="1"/>
</dbReference>